<dbReference type="Pfam" id="PF13202">
    <property type="entry name" value="EF-hand_5"/>
    <property type="match status" value="1"/>
</dbReference>
<accession>A0A7S9SV22</accession>
<dbReference type="InterPro" id="IPR002048">
    <property type="entry name" value="EF_hand_dom"/>
</dbReference>
<evidence type="ECO:0000313" key="2">
    <source>
        <dbReference type="EMBL" id="QPI16892.1"/>
    </source>
</evidence>
<name>A0A7S9SV22_9VIRU</name>
<dbReference type="PROSITE" id="PS00018">
    <property type="entry name" value="EF_HAND_1"/>
    <property type="match status" value="2"/>
</dbReference>
<organism evidence="2">
    <name type="scientific">Virus NIOZ-UU159</name>
    <dbReference type="NCBI Taxonomy" id="2763270"/>
    <lineage>
        <taxon>Viruses</taxon>
    </lineage>
</organism>
<reference evidence="2" key="1">
    <citation type="submission" date="2020-08" db="EMBL/GenBank/DDBJ databases">
        <title>Bridging the membrane lipid divide: bacteria of the FCB group superphylum have the potential to synthesize archaeal ether lipids.</title>
        <authorList>
            <person name="Villanueva L."/>
            <person name="von Meijenfeldt F.A.B."/>
            <person name="Westbye A.B."/>
            <person name="Yadav S."/>
            <person name="Hopmans E.C."/>
            <person name="Dutilh B.E."/>
            <person name="Sinninghe Damste J.S."/>
        </authorList>
    </citation>
    <scope>NUCLEOTIDE SEQUENCE</scope>
    <source>
        <strain evidence="2">NIOZ-UU159</strain>
    </source>
</reference>
<dbReference type="PROSITE" id="PS50222">
    <property type="entry name" value="EF_HAND_2"/>
    <property type="match status" value="1"/>
</dbReference>
<proteinExistence type="predicted"/>
<feature type="domain" description="EF-hand" evidence="1">
    <location>
        <begin position="48"/>
        <end position="76"/>
    </location>
</feature>
<sequence>MFRLSLICVLVCQAICFTHINNIPVMRMRCANVVKNVCKMKLNDFDTNTFKDIDVDKSGTIDVVELNNYYGKNNYMELADINNDKKIDYPEFERLGNINKFGKKNGGNLFVRNAINWGLLKKDSILADCEASILV</sequence>
<dbReference type="InterPro" id="IPR018247">
    <property type="entry name" value="EF_Hand_1_Ca_BS"/>
</dbReference>
<dbReference type="SUPFAM" id="SSF47473">
    <property type="entry name" value="EF-hand"/>
    <property type="match status" value="1"/>
</dbReference>
<dbReference type="EMBL" id="MW030612">
    <property type="protein sequence ID" value="QPI16892.1"/>
    <property type="molecule type" value="Genomic_DNA"/>
</dbReference>
<gene>
    <name evidence="2" type="ORF">NIOZUU159_00389</name>
</gene>
<evidence type="ECO:0000259" key="1">
    <source>
        <dbReference type="PROSITE" id="PS50222"/>
    </source>
</evidence>
<dbReference type="InterPro" id="IPR011992">
    <property type="entry name" value="EF-hand-dom_pair"/>
</dbReference>
<protein>
    <submittedName>
        <fullName evidence="2">EF hand protein</fullName>
    </submittedName>
</protein>
<dbReference type="Gene3D" id="1.10.238.10">
    <property type="entry name" value="EF-hand"/>
    <property type="match status" value="1"/>
</dbReference>
<dbReference type="GO" id="GO:0005509">
    <property type="term" value="F:calcium ion binding"/>
    <property type="evidence" value="ECO:0007669"/>
    <property type="project" value="InterPro"/>
</dbReference>